<proteinExistence type="predicted"/>
<reference evidence="3 4" key="1">
    <citation type="journal article" date="2012" name="Science">
        <title>The Paleozoic origin of enzymatic lignin decomposition reconstructed from 31 fungal genomes.</title>
        <authorList>
            <person name="Floudas D."/>
            <person name="Binder M."/>
            <person name="Riley R."/>
            <person name="Barry K."/>
            <person name="Blanchette R.A."/>
            <person name="Henrissat B."/>
            <person name="Martinez A.T."/>
            <person name="Otillar R."/>
            <person name="Spatafora J.W."/>
            <person name="Yadav J.S."/>
            <person name="Aerts A."/>
            <person name="Benoit I."/>
            <person name="Boyd A."/>
            <person name="Carlson A."/>
            <person name="Copeland A."/>
            <person name="Coutinho P.M."/>
            <person name="de Vries R.P."/>
            <person name="Ferreira P."/>
            <person name="Findley K."/>
            <person name="Foster B."/>
            <person name="Gaskell J."/>
            <person name="Glotzer D."/>
            <person name="Gorecki P."/>
            <person name="Heitman J."/>
            <person name="Hesse C."/>
            <person name="Hori C."/>
            <person name="Igarashi K."/>
            <person name="Jurgens J.A."/>
            <person name="Kallen N."/>
            <person name="Kersten P."/>
            <person name="Kohler A."/>
            <person name="Kuees U."/>
            <person name="Kumar T.K.A."/>
            <person name="Kuo A."/>
            <person name="LaButti K."/>
            <person name="Larrondo L.F."/>
            <person name="Lindquist E."/>
            <person name="Ling A."/>
            <person name="Lombard V."/>
            <person name="Lucas S."/>
            <person name="Lundell T."/>
            <person name="Martin R."/>
            <person name="McLaughlin D.J."/>
            <person name="Morgenstern I."/>
            <person name="Morin E."/>
            <person name="Murat C."/>
            <person name="Nagy L.G."/>
            <person name="Nolan M."/>
            <person name="Ohm R.A."/>
            <person name="Patyshakuliyeva A."/>
            <person name="Rokas A."/>
            <person name="Ruiz-Duenas F.J."/>
            <person name="Sabat G."/>
            <person name="Salamov A."/>
            <person name="Samejima M."/>
            <person name="Schmutz J."/>
            <person name="Slot J.C."/>
            <person name="St John F."/>
            <person name="Stenlid J."/>
            <person name="Sun H."/>
            <person name="Sun S."/>
            <person name="Syed K."/>
            <person name="Tsang A."/>
            <person name="Wiebenga A."/>
            <person name="Young D."/>
            <person name="Pisabarro A."/>
            <person name="Eastwood D.C."/>
            <person name="Martin F."/>
            <person name="Cullen D."/>
            <person name="Grigoriev I.V."/>
            <person name="Hibbett D.S."/>
        </authorList>
    </citation>
    <scope>NUCLEOTIDE SEQUENCE [LARGE SCALE GENOMIC DNA]</scope>
    <source>
        <strain evidence="3 4">DJM-731 SS1</strain>
    </source>
</reference>
<name>M5G2Z4_DACPD</name>
<dbReference type="Proteomes" id="UP000030653">
    <property type="component" value="Unassembled WGS sequence"/>
</dbReference>
<feature type="region of interest" description="Disordered" evidence="1">
    <location>
        <begin position="512"/>
        <end position="538"/>
    </location>
</feature>
<keyword evidence="2" id="KW-0812">Transmembrane</keyword>
<dbReference type="GeneID" id="63684238"/>
<evidence type="ECO:0000313" key="3">
    <source>
        <dbReference type="EMBL" id="EJT98132.1"/>
    </source>
</evidence>
<keyword evidence="4" id="KW-1185">Reference proteome</keyword>
<organism evidence="3 4">
    <name type="scientific">Dacryopinax primogenitus (strain DJM 731)</name>
    <name type="common">Brown rot fungus</name>
    <dbReference type="NCBI Taxonomy" id="1858805"/>
    <lineage>
        <taxon>Eukaryota</taxon>
        <taxon>Fungi</taxon>
        <taxon>Dikarya</taxon>
        <taxon>Basidiomycota</taxon>
        <taxon>Agaricomycotina</taxon>
        <taxon>Dacrymycetes</taxon>
        <taxon>Dacrymycetales</taxon>
        <taxon>Dacrymycetaceae</taxon>
        <taxon>Dacryopinax</taxon>
    </lineage>
</organism>
<feature type="transmembrane region" description="Helical" evidence="2">
    <location>
        <begin position="51"/>
        <end position="75"/>
    </location>
</feature>
<feature type="region of interest" description="Disordered" evidence="1">
    <location>
        <begin position="239"/>
        <end position="274"/>
    </location>
</feature>
<feature type="compositionally biased region" description="Basic residues" evidence="1">
    <location>
        <begin position="411"/>
        <end position="420"/>
    </location>
</feature>
<accession>M5G2Z4</accession>
<keyword evidence="2" id="KW-0472">Membrane</keyword>
<feature type="compositionally biased region" description="Low complexity" evidence="1">
    <location>
        <begin position="421"/>
        <end position="434"/>
    </location>
</feature>
<evidence type="ECO:0000256" key="2">
    <source>
        <dbReference type="SAM" id="Phobius"/>
    </source>
</evidence>
<dbReference type="AlphaFoldDB" id="M5G2Z4"/>
<gene>
    <name evidence="3" type="ORF">DACRYDRAFT_111113</name>
</gene>
<keyword evidence="2" id="KW-1133">Transmembrane helix</keyword>
<evidence type="ECO:0000256" key="1">
    <source>
        <dbReference type="SAM" id="MobiDB-lite"/>
    </source>
</evidence>
<dbReference type="HOGENOM" id="CLU_395881_0_0_1"/>
<dbReference type="OrthoDB" id="10493021at2759"/>
<sequence>MYIPYSSRHARQQPAQAVPINVDGHPSVRPSSLLIRASSLVQSYIRMTTRLVCAALGLGLALVLAVSGLFALVLFQCRARKKGRRQRAMSGESFACPGETAGRPRPAGWRAQPRTAVNAPLLEQDSISPTFTAPPPAYTESVSGSLTTATSLTLPRILTDEIGLRPRAHTLESRSSIAPTSSVAPSRSFLQLLSAAGLRNSVQEDTQYAHISTEEGRNTNRRYHKCFTKGTAELEVVSSYASEDEEGQSSPYDPADYPARPPHSRHSRNVSRQSSDLAYLQEDNNLIDNRPTSRASCARYSRFSQAHSRTKDSITSLESDLLTRLTPEPLTPITPCMVEPGGLQVGWSFPVARDRDAAFYQRRYHASLSETSPIKLELPPKPSRERSTTHPPQGPILHHLVNPIYNPAAARSKKGHRRSKSSGSVSSTSSGQPLAMGLGMVGLGLTLGATLHNGTGLRRLSLVPEEENPSIGEIKRPESVYVPTATRTQTGMHRRSQSMPVERSSLTLIPPNPILPHHRRSPSLVSADTLTSSSNRSSSPIFLSPLLSTPSTTGPETPVFAFPPEAPATAAGRERSTTLSSVDGDHLTIKIYYSSHGHVDPSRNSYFDSSTETVKFRLPRTAVFGELCIKVWEKLGLPVNLLMYDDMTVDEDSDLEGEGCAKRKMVGAEEWRDVCERAQSRVYFWAKDAEVNIVSP</sequence>
<evidence type="ECO:0000313" key="4">
    <source>
        <dbReference type="Proteomes" id="UP000030653"/>
    </source>
</evidence>
<feature type="region of interest" description="Disordered" evidence="1">
    <location>
        <begin position="90"/>
        <end position="110"/>
    </location>
</feature>
<dbReference type="EMBL" id="JH795874">
    <property type="protein sequence ID" value="EJT98132.1"/>
    <property type="molecule type" value="Genomic_DNA"/>
</dbReference>
<dbReference type="RefSeq" id="XP_040625030.1">
    <property type="nucleotide sequence ID" value="XM_040769176.1"/>
</dbReference>
<protein>
    <submittedName>
        <fullName evidence="3">Uncharacterized protein</fullName>
    </submittedName>
</protein>
<feature type="region of interest" description="Disordered" evidence="1">
    <location>
        <begin position="371"/>
        <end position="434"/>
    </location>
</feature>